<dbReference type="SUPFAM" id="SSF57256">
    <property type="entry name" value="Elafin-like"/>
    <property type="match status" value="1"/>
</dbReference>
<dbReference type="GO" id="GO:0005576">
    <property type="term" value="C:extracellular region"/>
    <property type="evidence" value="ECO:0007669"/>
    <property type="project" value="UniProtKB-SubCell"/>
</dbReference>
<organism evidence="7">
    <name type="scientific">Lycosa sp. SGP-2016</name>
    <dbReference type="NCBI Taxonomy" id="1905177"/>
    <lineage>
        <taxon>Eukaryota</taxon>
        <taxon>Metazoa</taxon>
        <taxon>Ecdysozoa</taxon>
        <taxon>Arthropoda</taxon>
        <taxon>Chelicerata</taxon>
        <taxon>Arachnida</taxon>
        <taxon>Araneae</taxon>
        <taxon>Araneomorphae</taxon>
        <taxon>Entelegynae</taxon>
        <taxon>Lycosoidea</taxon>
        <taxon>Lycosidae</taxon>
        <taxon>Lycosa</taxon>
    </lineage>
</organism>
<reference evidence="7" key="2">
    <citation type="submission" date="2019-04" db="EMBL/GenBank/DDBJ databases">
        <title>Unravelling the molecular evolution of spider venoms.</title>
        <authorList>
            <person name="Pineda S."/>
        </authorList>
    </citation>
    <scope>NUCLEOTIDE SEQUENCE</scope>
</reference>
<dbReference type="InterPro" id="IPR036645">
    <property type="entry name" value="Elafin-like_sf"/>
</dbReference>
<keyword evidence="3" id="KW-0964">Secreted</keyword>
<name>A0A482ZC11_9ARAC</name>
<dbReference type="AlphaFoldDB" id="A0A482ZC11"/>
<sequence>MNSKIFALLLLLALSACVLSEKYCPPPRNTSCKKQHIRNDCCKDSDCTSNAFCCGGPCGNFCRAPSDNPGGRRVDPNASCELGYVYW</sequence>
<evidence type="ECO:0000313" key="7">
    <source>
        <dbReference type="EMBL" id="SMD46756.1"/>
    </source>
</evidence>
<evidence type="ECO:0000256" key="1">
    <source>
        <dbReference type="ARBA" id="ARBA00002878"/>
    </source>
</evidence>
<dbReference type="EMBL" id="HAGS01000126">
    <property type="protein sequence ID" value="SMD46756.1"/>
    <property type="molecule type" value="Transcribed_RNA"/>
</dbReference>
<keyword evidence="4" id="KW-0800">Toxin</keyword>
<reference evidence="7" key="1">
    <citation type="submission" date="2017-03" db="EMBL/GenBank/DDBJ databases">
        <authorList>
            <person name="QRISCLOUD D."/>
        </authorList>
    </citation>
    <scope>NUCLEOTIDE SEQUENCE</scope>
</reference>
<feature type="signal peptide" evidence="6">
    <location>
        <begin position="1"/>
        <end position="20"/>
    </location>
</feature>
<comment type="subcellular location">
    <subcellularLocation>
        <location evidence="2">Secreted</location>
    </subcellularLocation>
</comment>
<evidence type="ECO:0000256" key="5">
    <source>
        <dbReference type="ARBA" id="ARBA00022729"/>
    </source>
</evidence>
<evidence type="ECO:0000256" key="4">
    <source>
        <dbReference type="ARBA" id="ARBA00022656"/>
    </source>
</evidence>
<protein>
    <submittedName>
        <fullName evidence="7">U13-Lycotoxin-Lsp1d_1</fullName>
    </submittedName>
</protein>
<dbReference type="GO" id="GO:0090729">
    <property type="term" value="F:toxin activity"/>
    <property type="evidence" value="ECO:0007669"/>
    <property type="project" value="UniProtKB-KW"/>
</dbReference>
<accession>A0A482ZC11</accession>
<evidence type="ECO:0000256" key="2">
    <source>
        <dbReference type="ARBA" id="ARBA00004613"/>
    </source>
</evidence>
<comment type="function">
    <text evidence="1">Has antibacterial activity.</text>
</comment>
<dbReference type="PROSITE" id="PS51257">
    <property type="entry name" value="PROKAR_LIPOPROTEIN"/>
    <property type="match status" value="1"/>
</dbReference>
<evidence type="ECO:0000256" key="6">
    <source>
        <dbReference type="SAM" id="SignalP"/>
    </source>
</evidence>
<keyword evidence="5 6" id="KW-0732">Signal</keyword>
<proteinExistence type="predicted"/>
<evidence type="ECO:0000256" key="3">
    <source>
        <dbReference type="ARBA" id="ARBA00022525"/>
    </source>
</evidence>
<feature type="chain" id="PRO_5019836710" evidence="6">
    <location>
        <begin position="21"/>
        <end position="87"/>
    </location>
</feature>